<reference evidence="2 3" key="1">
    <citation type="submission" date="2015-09" db="EMBL/GenBank/DDBJ databases">
        <title>Draft genome of the parasitic nematode Teladorsagia circumcincta isolate WARC Sus (inbred).</title>
        <authorList>
            <person name="Mitreva M."/>
        </authorList>
    </citation>
    <scope>NUCLEOTIDE SEQUENCE [LARGE SCALE GENOMIC DNA]</scope>
    <source>
        <strain evidence="2 3">S</strain>
    </source>
</reference>
<feature type="region of interest" description="Disordered" evidence="1">
    <location>
        <begin position="1"/>
        <end position="220"/>
    </location>
</feature>
<dbReference type="EMBL" id="KZ348539">
    <property type="protein sequence ID" value="PIO66058.1"/>
    <property type="molecule type" value="Genomic_DNA"/>
</dbReference>
<name>A0A2G9U784_TELCI</name>
<feature type="compositionally biased region" description="Basic residues" evidence="1">
    <location>
        <begin position="58"/>
        <end position="90"/>
    </location>
</feature>
<keyword evidence="3" id="KW-1185">Reference proteome</keyword>
<gene>
    <name evidence="2" type="ORF">TELCIR_12243</name>
</gene>
<feature type="compositionally biased region" description="Low complexity" evidence="1">
    <location>
        <begin position="120"/>
        <end position="132"/>
    </location>
</feature>
<feature type="compositionally biased region" description="Polar residues" evidence="1">
    <location>
        <begin position="181"/>
        <end position="205"/>
    </location>
</feature>
<organism evidence="2 3">
    <name type="scientific">Teladorsagia circumcincta</name>
    <name type="common">Brown stomach worm</name>
    <name type="synonym">Ostertagia circumcincta</name>
    <dbReference type="NCBI Taxonomy" id="45464"/>
    <lineage>
        <taxon>Eukaryota</taxon>
        <taxon>Metazoa</taxon>
        <taxon>Ecdysozoa</taxon>
        <taxon>Nematoda</taxon>
        <taxon>Chromadorea</taxon>
        <taxon>Rhabditida</taxon>
        <taxon>Rhabditina</taxon>
        <taxon>Rhabditomorpha</taxon>
        <taxon>Strongyloidea</taxon>
        <taxon>Trichostrongylidae</taxon>
        <taxon>Teladorsagia</taxon>
    </lineage>
</organism>
<evidence type="ECO:0000256" key="1">
    <source>
        <dbReference type="SAM" id="MobiDB-lite"/>
    </source>
</evidence>
<sequence length="235" mass="24591">MAINLQQSPGLHRTRTVRPDLNVEVPPNDPDLFYYHTPSTVDRKEEDQLAQDLEVQKVKHGKKKHKSPKSKKRSSSSGKKRGKKSSKRRSSGKDASEDGPTSTGEQRTNDEIETAAPLRSDGASTGVSATTGTTGGTSGQSSTNNESTGGTGTTSGESTGDTTGKTTGEIGESGTTGQSGVTTHTSASAKTKGGQTATLTTSVSASEGEPKRRGILGLLSCKPKKKSSKYVTQYE</sequence>
<dbReference type="AlphaFoldDB" id="A0A2G9U784"/>
<proteinExistence type="predicted"/>
<evidence type="ECO:0000313" key="2">
    <source>
        <dbReference type="EMBL" id="PIO66058.1"/>
    </source>
</evidence>
<feature type="compositionally biased region" description="Low complexity" evidence="1">
    <location>
        <begin position="139"/>
        <end position="180"/>
    </location>
</feature>
<evidence type="ECO:0000313" key="3">
    <source>
        <dbReference type="Proteomes" id="UP000230423"/>
    </source>
</evidence>
<protein>
    <submittedName>
        <fullName evidence="2">Uncharacterized protein</fullName>
    </submittedName>
</protein>
<accession>A0A2G9U784</accession>
<dbReference type="Proteomes" id="UP000230423">
    <property type="component" value="Unassembled WGS sequence"/>
</dbReference>